<dbReference type="Proteomes" id="UP000289738">
    <property type="component" value="Chromosome B05"/>
</dbReference>
<evidence type="ECO:0000313" key="2">
    <source>
        <dbReference type="Proteomes" id="UP000289738"/>
    </source>
</evidence>
<dbReference type="EMBL" id="SDMP01000015">
    <property type="protein sequence ID" value="RYR10489.1"/>
    <property type="molecule type" value="Genomic_DNA"/>
</dbReference>
<reference evidence="1 2" key="1">
    <citation type="submission" date="2019-01" db="EMBL/GenBank/DDBJ databases">
        <title>Sequencing of cultivated peanut Arachis hypogaea provides insights into genome evolution and oil improvement.</title>
        <authorList>
            <person name="Chen X."/>
        </authorList>
    </citation>
    <scope>NUCLEOTIDE SEQUENCE [LARGE SCALE GENOMIC DNA]</scope>
    <source>
        <strain evidence="2">cv. Fuhuasheng</strain>
        <tissue evidence="1">Leaves</tissue>
    </source>
</reference>
<evidence type="ECO:0000313" key="1">
    <source>
        <dbReference type="EMBL" id="RYR10489.1"/>
    </source>
</evidence>
<keyword evidence="2" id="KW-1185">Reference proteome</keyword>
<dbReference type="AlphaFoldDB" id="A0A444Z8I0"/>
<proteinExistence type="predicted"/>
<name>A0A444Z8I0_ARAHY</name>
<protein>
    <submittedName>
        <fullName evidence="1">Uncharacterized protein</fullName>
    </submittedName>
</protein>
<sequence>MADGDGESVGVGAIGRERLRDRCGVIRAKEVPQRATPTSGVTSITHRAPSLVILISYNNNLQFSTHPTNTYISS</sequence>
<accession>A0A444Z8I0</accession>
<gene>
    <name evidence="1" type="ORF">Ahy_B05g078920</name>
</gene>
<comment type="caution">
    <text evidence="1">The sequence shown here is derived from an EMBL/GenBank/DDBJ whole genome shotgun (WGS) entry which is preliminary data.</text>
</comment>
<organism evidence="1 2">
    <name type="scientific">Arachis hypogaea</name>
    <name type="common">Peanut</name>
    <dbReference type="NCBI Taxonomy" id="3818"/>
    <lineage>
        <taxon>Eukaryota</taxon>
        <taxon>Viridiplantae</taxon>
        <taxon>Streptophyta</taxon>
        <taxon>Embryophyta</taxon>
        <taxon>Tracheophyta</taxon>
        <taxon>Spermatophyta</taxon>
        <taxon>Magnoliopsida</taxon>
        <taxon>eudicotyledons</taxon>
        <taxon>Gunneridae</taxon>
        <taxon>Pentapetalae</taxon>
        <taxon>rosids</taxon>
        <taxon>fabids</taxon>
        <taxon>Fabales</taxon>
        <taxon>Fabaceae</taxon>
        <taxon>Papilionoideae</taxon>
        <taxon>50 kb inversion clade</taxon>
        <taxon>dalbergioids sensu lato</taxon>
        <taxon>Dalbergieae</taxon>
        <taxon>Pterocarpus clade</taxon>
        <taxon>Arachis</taxon>
    </lineage>
</organism>